<dbReference type="AlphaFoldDB" id="A0A1G2S7G8"/>
<keyword evidence="1" id="KW-0812">Transmembrane</keyword>
<dbReference type="Gene3D" id="3.30.420.430">
    <property type="match status" value="1"/>
</dbReference>
<evidence type="ECO:0008006" key="5">
    <source>
        <dbReference type="Google" id="ProtNLM"/>
    </source>
</evidence>
<evidence type="ECO:0000256" key="1">
    <source>
        <dbReference type="SAM" id="Phobius"/>
    </source>
</evidence>
<keyword evidence="2" id="KW-0732">Signal</keyword>
<evidence type="ECO:0000313" key="4">
    <source>
        <dbReference type="Proteomes" id="UP000179118"/>
    </source>
</evidence>
<organism evidence="3 4">
    <name type="scientific">Candidatus Yonathbacteria bacterium RIFCSPHIGHO2_02_FULL_44_14</name>
    <dbReference type="NCBI Taxonomy" id="1802724"/>
    <lineage>
        <taxon>Bacteria</taxon>
        <taxon>Candidatus Yonathiibacteriota</taxon>
    </lineage>
</organism>
<gene>
    <name evidence="3" type="ORF">A3D51_01735</name>
</gene>
<feature type="signal peptide" evidence="2">
    <location>
        <begin position="1"/>
        <end position="23"/>
    </location>
</feature>
<accession>A0A1G2S7G8</accession>
<dbReference type="Proteomes" id="UP000179118">
    <property type="component" value="Unassembled WGS sequence"/>
</dbReference>
<evidence type="ECO:0000313" key="3">
    <source>
        <dbReference type="EMBL" id="OHA81053.1"/>
    </source>
</evidence>
<dbReference type="SUPFAM" id="SSF49384">
    <property type="entry name" value="Carbohydrate-binding domain"/>
    <property type="match status" value="1"/>
</dbReference>
<name>A0A1G2S7G8_9BACT</name>
<reference evidence="3 4" key="1">
    <citation type="journal article" date="2016" name="Nat. Commun.">
        <title>Thousands of microbial genomes shed light on interconnected biogeochemical processes in an aquifer system.</title>
        <authorList>
            <person name="Anantharaman K."/>
            <person name="Brown C.T."/>
            <person name="Hug L.A."/>
            <person name="Sharon I."/>
            <person name="Castelle C.J."/>
            <person name="Probst A.J."/>
            <person name="Thomas B.C."/>
            <person name="Singh A."/>
            <person name="Wilkins M.J."/>
            <person name="Karaoz U."/>
            <person name="Brodie E.L."/>
            <person name="Williams K.H."/>
            <person name="Hubbard S.S."/>
            <person name="Banfield J.F."/>
        </authorList>
    </citation>
    <scope>NUCLEOTIDE SEQUENCE [LARGE SCALE GENOMIC DNA]</scope>
</reference>
<dbReference type="InterPro" id="IPR008965">
    <property type="entry name" value="CBM2/CBM3_carb-bd_dom_sf"/>
</dbReference>
<dbReference type="EMBL" id="MHUT01000011">
    <property type="protein sequence ID" value="OHA81053.1"/>
    <property type="molecule type" value="Genomic_DNA"/>
</dbReference>
<keyword evidence="1" id="KW-0472">Membrane</keyword>
<evidence type="ECO:0000256" key="2">
    <source>
        <dbReference type="SAM" id="SignalP"/>
    </source>
</evidence>
<dbReference type="CDD" id="cd08547">
    <property type="entry name" value="Type_II_cohesin"/>
    <property type="match status" value="1"/>
</dbReference>
<sequence>MARSIKISFIFGLVAFFANTADAASLFFTPGTGEYGIGKEIAVDLKIDSSDTGINAGQATIRYPKDILEVKSIDKTDSAFNFWLEEPAFSNADGAITFLGGTPYGISGASIQVLHIIFITKTAGTGTLSFADAAVTASDASGTNVLSKTEEAAFTVSLATLPPIITPPTQIKREPVAPSGLPIKPILNVPLYTDSAEWYNHSNIFNASWALPRDISDVVTALNKQPSYTPAESEGLFDNKMFQALSDGVWYLHVRFNNDIGWGTTSHYRIAVDTKPPLPFEVTSTESEVSDNPNPIFKFKASDALSGLREYRVRAGTENWIVIPAKDFKGLFALPIENPGKYHVTVQAVDNAGNSIESGIDHETLAIASPTFTFVTEKLFSEEAQGLSLKGTALPSTEILLALKSGSTVIASSTLPVNAQGNWEFTFSDPLRNGSYIASIQNRDARGARSLVVNSPTIQVTGKYTNIILVTLIALVGALALGTWYYKKRNKQISLRVGVAQSDASKVFKMIENDIEKLNSARSTPTTADDEFLAKKLSENVKKMGVYIKEEIDRADD</sequence>
<dbReference type="Gene3D" id="2.60.40.680">
    <property type="match status" value="1"/>
</dbReference>
<feature type="chain" id="PRO_5009584341" description="Cohesin domain-containing protein" evidence="2">
    <location>
        <begin position="24"/>
        <end position="557"/>
    </location>
</feature>
<protein>
    <recommendedName>
        <fullName evidence="5">Cohesin domain-containing protein</fullName>
    </recommendedName>
</protein>
<feature type="transmembrane region" description="Helical" evidence="1">
    <location>
        <begin position="464"/>
        <end position="486"/>
    </location>
</feature>
<dbReference type="GO" id="GO:0030246">
    <property type="term" value="F:carbohydrate binding"/>
    <property type="evidence" value="ECO:0007669"/>
    <property type="project" value="InterPro"/>
</dbReference>
<keyword evidence="1" id="KW-1133">Transmembrane helix</keyword>
<comment type="caution">
    <text evidence="3">The sequence shown here is derived from an EMBL/GenBank/DDBJ whole genome shotgun (WGS) entry which is preliminary data.</text>
</comment>
<proteinExistence type="predicted"/>